<comment type="caution">
    <text evidence="1">The sequence shown here is derived from an EMBL/GenBank/DDBJ whole genome shotgun (WGS) entry which is preliminary data.</text>
</comment>
<organism evidence="1 2">
    <name type="scientific">Colletotrichum nymphaeae SA-01</name>
    <dbReference type="NCBI Taxonomy" id="1460502"/>
    <lineage>
        <taxon>Eukaryota</taxon>
        <taxon>Fungi</taxon>
        <taxon>Dikarya</taxon>
        <taxon>Ascomycota</taxon>
        <taxon>Pezizomycotina</taxon>
        <taxon>Sordariomycetes</taxon>
        <taxon>Hypocreomycetidae</taxon>
        <taxon>Glomerellales</taxon>
        <taxon>Glomerellaceae</taxon>
        <taxon>Colletotrichum</taxon>
        <taxon>Colletotrichum acutatum species complex</taxon>
    </lineage>
</organism>
<dbReference type="Proteomes" id="UP000070054">
    <property type="component" value="Unassembled WGS sequence"/>
</dbReference>
<dbReference type="EMBL" id="JEMN01001577">
    <property type="protein sequence ID" value="KXH32589.1"/>
    <property type="molecule type" value="Genomic_DNA"/>
</dbReference>
<accession>A0A135S9K6</accession>
<proteinExistence type="predicted"/>
<dbReference type="OrthoDB" id="4834565at2759"/>
<protein>
    <submittedName>
        <fullName evidence="1">Uncharacterized protein</fullName>
    </submittedName>
</protein>
<evidence type="ECO:0000313" key="2">
    <source>
        <dbReference type="Proteomes" id="UP000070054"/>
    </source>
</evidence>
<evidence type="ECO:0000313" key="1">
    <source>
        <dbReference type="EMBL" id="KXH32589.1"/>
    </source>
</evidence>
<name>A0A135S9K6_9PEZI</name>
<reference evidence="1 2" key="1">
    <citation type="submission" date="2014-02" db="EMBL/GenBank/DDBJ databases">
        <title>The genome sequence of Colletotrichum nymphaeae SA-01.</title>
        <authorList>
            <person name="Baroncelli R."/>
            <person name="Thon M.R."/>
        </authorList>
    </citation>
    <scope>NUCLEOTIDE SEQUENCE [LARGE SCALE GENOMIC DNA]</scope>
    <source>
        <strain evidence="1 2">SA-01</strain>
    </source>
</reference>
<gene>
    <name evidence="1" type="ORF">CNYM01_11964</name>
</gene>
<dbReference type="AlphaFoldDB" id="A0A135S9K6"/>
<sequence>MASQPQLVISGIHQLNDTGKRAFDRLIALGLFRNDPRRSNTGLIADGDYDPMPEIDDAIRDNFWKRVFADGWATDQPNIIAPMTKMTQYMGLDVPLRATAHVFVGKLSDTTDYDETKATYQGTDVVVAAKPDFQSDFVDFKYSYRSGSVSSSCEKRPIFKEDSMNQPSQILEDKVRAIHDWDEAQMDRFGEWSYRVITYVVRRNLVELTRHFVGDENGVLCSTEHHPSEIPAEQEAGDRRTPFLIESCREYLKRTRVRLLDKVASFNEKKSENEGSRTGSRAYGLTYESNEPEENSEELHRQLQCIKELAETTELLAKVVMSPPPANIWQCAL</sequence>
<keyword evidence="2" id="KW-1185">Reference proteome</keyword>